<feature type="compositionally biased region" description="Polar residues" evidence="1">
    <location>
        <begin position="1"/>
        <end position="12"/>
    </location>
</feature>
<evidence type="ECO:0000313" key="2">
    <source>
        <dbReference type="Ensembl" id="ENSSDUP00000002462.1"/>
    </source>
</evidence>
<feature type="compositionally biased region" description="Polar residues" evidence="1">
    <location>
        <begin position="133"/>
        <end position="143"/>
    </location>
</feature>
<protein>
    <submittedName>
        <fullName evidence="2">Uncharacterized protein</fullName>
    </submittedName>
</protein>
<evidence type="ECO:0000256" key="1">
    <source>
        <dbReference type="SAM" id="MobiDB-lite"/>
    </source>
</evidence>
<name>A0A3B4T923_SERDU</name>
<dbReference type="AlphaFoldDB" id="A0A3B4T923"/>
<feature type="region of interest" description="Disordered" evidence="1">
    <location>
        <begin position="157"/>
        <end position="176"/>
    </location>
</feature>
<feature type="compositionally biased region" description="Polar residues" evidence="1">
    <location>
        <begin position="158"/>
        <end position="176"/>
    </location>
</feature>
<dbReference type="Proteomes" id="UP000261420">
    <property type="component" value="Unplaced"/>
</dbReference>
<reference evidence="2" key="1">
    <citation type="submission" date="2025-08" db="UniProtKB">
        <authorList>
            <consortium name="Ensembl"/>
        </authorList>
    </citation>
    <scope>IDENTIFICATION</scope>
</reference>
<sequence>QPVEATNQNPEVQTPAPLSPRVDQAQPGIPQQMGPQGGPQLVPSPQHYTWPPLGDGLMIIPLQPSFHGSQPANQPALPQQPLLSMYVPTVLTNLPTGGGVQAASQAAGLTNQAQAGVVPTAVTPSGGVPQTERLASTGLQPDTDTLPVGLERAAQEAATVQSPVQPQLQPTQGNLI</sequence>
<dbReference type="GeneTree" id="ENSGT00940000177216"/>
<evidence type="ECO:0000313" key="3">
    <source>
        <dbReference type="Proteomes" id="UP000261420"/>
    </source>
</evidence>
<feature type="region of interest" description="Disordered" evidence="1">
    <location>
        <begin position="1"/>
        <end position="46"/>
    </location>
</feature>
<accession>A0A3B4T923</accession>
<dbReference type="Ensembl" id="ENSSDUT00000002527.1">
    <property type="protein sequence ID" value="ENSSDUP00000002462.1"/>
    <property type="gene ID" value="ENSSDUG00000001908.1"/>
</dbReference>
<dbReference type="OMA" id="MGQLGVY"/>
<proteinExistence type="predicted"/>
<keyword evidence="3" id="KW-1185">Reference proteome</keyword>
<organism evidence="2 3">
    <name type="scientific">Seriola dumerili</name>
    <name type="common">Greater amberjack</name>
    <name type="synonym">Caranx dumerili</name>
    <dbReference type="NCBI Taxonomy" id="41447"/>
    <lineage>
        <taxon>Eukaryota</taxon>
        <taxon>Metazoa</taxon>
        <taxon>Chordata</taxon>
        <taxon>Craniata</taxon>
        <taxon>Vertebrata</taxon>
        <taxon>Euteleostomi</taxon>
        <taxon>Actinopterygii</taxon>
        <taxon>Neopterygii</taxon>
        <taxon>Teleostei</taxon>
        <taxon>Neoteleostei</taxon>
        <taxon>Acanthomorphata</taxon>
        <taxon>Carangaria</taxon>
        <taxon>Carangiformes</taxon>
        <taxon>Carangidae</taxon>
        <taxon>Seriola</taxon>
    </lineage>
</organism>
<reference evidence="2" key="2">
    <citation type="submission" date="2025-09" db="UniProtKB">
        <authorList>
            <consortium name="Ensembl"/>
        </authorList>
    </citation>
    <scope>IDENTIFICATION</scope>
</reference>
<feature type="region of interest" description="Disordered" evidence="1">
    <location>
        <begin position="123"/>
        <end position="145"/>
    </location>
</feature>
<feature type="compositionally biased region" description="Low complexity" evidence="1">
    <location>
        <begin position="24"/>
        <end position="40"/>
    </location>
</feature>